<dbReference type="OrthoDB" id="6758853at2759"/>
<protein>
    <recommendedName>
        <fullName evidence="3">RVT 1 domain containing protein</fullName>
    </recommendedName>
</protein>
<dbReference type="EMBL" id="QDEB01063961">
    <property type="protein sequence ID" value="RZC36230.1"/>
    <property type="molecule type" value="Genomic_DNA"/>
</dbReference>
<dbReference type="Proteomes" id="UP000292052">
    <property type="component" value="Unassembled WGS sequence"/>
</dbReference>
<organism evidence="1 2">
    <name type="scientific">Asbolus verrucosus</name>
    <name type="common">Desert ironclad beetle</name>
    <dbReference type="NCBI Taxonomy" id="1661398"/>
    <lineage>
        <taxon>Eukaryota</taxon>
        <taxon>Metazoa</taxon>
        <taxon>Ecdysozoa</taxon>
        <taxon>Arthropoda</taxon>
        <taxon>Hexapoda</taxon>
        <taxon>Insecta</taxon>
        <taxon>Pterygota</taxon>
        <taxon>Neoptera</taxon>
        <taxon>Endopterygota</taxon>
        <taxon>Coleoptera</taxon>
        <taxon>Polyphaga</taxon>
        <taxon>Cucujiformia</taxon>
        <taxon>Tenebrionidae</taxon>
        <taxon>Pimeliinae</taxon>
        <taxon>Asbolus</taxon>
    </lineage>
</organism>
<dbReference type="PANTHER" id="PTHR33332">
    <property type="entry name" value="REVERSE TRANSCRIPTASE DOMAIN-CONTAINING PROTEIN"/>
    <property type="match status" value="1"/>
</dbReference>
<keyword evidence="2" id="KW-1185">Reference proteome</keyword>
<evidence type="ECO:0008006" key="3">
    <source>
        <dbReference type="Google" id="ProtNLM"/>
    </source>
</evidence>
<evidence type="ECO:0000313" key="1">
    <source>
        <dbReference type="EMBL" id="RZC36230.1"/>
    </source>
</evidence>
<feature type="non-terminal residue" evidence="1">
    <location>
        <position position="122"/>
    </location>
</feature>
<dbReference type="STRING" id="1661398.A0A482VU25"/>
<proteinExistence type="predicted"/>
<evidence type="ECO:0000313" key="2">
    <source>
        <dbReference type="Proteomes" id="UP000292052"/>
    </source>
</evidence>
<feature type="non-terminal residue" evidence="1">
    <location>
        <position position="1"/>
    </location>
</feature>
<reference evidence="1 2" key="1">
    <citation type="submission" date="2017-03" db="EMBL/GenBank/DDBJ databases">
        <title>Genome of the blue death feigning beetle - Asbolus verrucosus.</title>
        <authorList>
            <person name="Rider S.D."/>
        </authorList>
    </citation>
    <scope>NUCLEOTIDE SEQUENCE [LARGE SCALE GENOMIC DNA]</scope>
    <source>
        <strain evidence="1">Butters</strain>
        <tissue evidence="1">Head and leg muscle</tissue>
    </source>
</reference>
<dbReference type="AlphaFoldDB" id="A0A482VU25"/>
<comment type="caution">
    <text evidence="1">The sequence shown here is derived from an EMBL/GenBank/DDBJ whole genome shotgun (WGS) entry which is preliminary data.</text>
</comment>
<sequence>RDLDNIATWCEEWMLPLNVKKCNSLYIGPNNPVYLYHINRDVIVKLNSCLDLGVVMTSDLSWSAHISRIVKKANILTFLIKFANSVWTPVLQRDKDLLEALQRWVTRIPYGRIRPQYAERLR</sequence>
<accession>A0A482VU25</accession>
<dbReference type="PRINTS" id="PR01345">
    <property type="entry name" value="CERVTRCPTASE"/>
</dbReference>
<name>A0A482VU25_ASBVE</name>
<gene>
    <name evidence="1" type="ORF">BDFB_015027</name>
</gene>